<comment type="similarity">
    <text evidence="2 14 16">Belongs to the TonB-dependent receptor family.</text>
</comment>
<organism evidence="20 21">
    <name type="scientific">Novosphingobium bradum</name>
    <dbReference type="NCBI Taxonomy" id="1737444"/>
    <lineage>
        <taxon>Bacteria</taxon>
        <taxon>Pseudomonadati</taxon>
        <taxon>Pseudomonadota</taxon>
        <taxon>Alphaproteobacteria</taxon>
        <taxon>Sphingomonadales</taxon>
        <taxon>Sphingomonadaceae</taxon>
        <taxon>Novosphingobium</taxon>
    </lineage>
</organism>
<feature type="signal peptide" evidence="17">
    <location>
        <begin position="1"/>
        <end position="20"/>
    </location>
</feature>
<dbReference type="InterPro" id="IPR010105">
    <property type="entry name" value="TonB_sidphr_rcpt"/>
</dbReference>
<evidence type="ECO:0000256" key="10">
    <source>
        <dbReference type="ARBA" id="ARBA00023077"/>
    </source>
</evidence>
<dbReference type="CDD" id="cd01347">
    <property type="entry name" value="ligand_gated_channel"/>
    <property type="match status" value="1"/>
</dbReference>
<evidence type="ECO:0000256" key="4">
    <source>
        <dbReference type="ARBA" id="ARBA00022452"/>
    </source>
</evidence>
<keyword evidence="10 16" id="KW-0798">TonB box</keyword>
<evidence type="ECO:0000259" key="19">
    <source>
        <dbReference type="Pfam" id="PF07715"/>
    </source>
</evidence>
<dbReference type="InterPro" id="IPR012910">
    <property type="entry name" value="Plug_dom"/>
</dbReference>
<proteinExistence type="inferred from homology"/>
<dbReference type="Proteomes" id="UP001595604">
    <property type="component" value="Unassembled WGS sequence"/>
</dbReference>
<keyword evidence="3 14" id="KW-0813">Transport</keyword>
<keyword evidence="6 14" id="KW-0812">Transmembrane</keyword>
<evidence type="ECO:0000256" key="8">
    <source>
        <dbReference type="ARBA" id="ARBA00023004"/>
    </source>
</evidence>
<name>A0ABV7IKI3_9SPHN</name>
<dbReference type="InterPro" id="IPR010917">
    <property type="entry name" value="TonB_rcpt_CS"/>
</dbReference>
<evidence type="ECO:0000256" key="2">
    <source>
        <dbReference type="ARBA" id="ARBA00009810"/>
    </source>
</evidence>
<reference evidence="21" key="1">
    <citation type="journal article" date="2019" name="Int. J. Syst. Evol. Microbiol.">
        <title>The Global Catalogue of Microorganisms (GCM) 10K type strain sequencing project: providing services to taxonomists for standard genome sequencing and annotation.</title>
        <authorList>
            <consortium name="The Broad Institute Genomics Platform"/>
            <consortium name="The Broad Institute Genome Sequencing Center for Infectious Disease"/>
            <person name="Wu L."/>
            <person name="Ma J."/>
        </authorList>
    </citation>
    <scope>NUCLEOTIDE SEQUENCE [LARGE SCALE GENOMIC DNA]</scope>
    <source>
        <strain evidence="21">KCTC 42984</strain>
    </source>
</reference>
<evidence type="ECO:0000259" key="18">
    <source>
        <dbReference type="Pfam" id="PF00593"/>
    </source>
</evidence>
<dbReference type="PROSITE" id="PS52016">
    <property type="entry name" value="TONB_DEPENDENT_REC_3"/>
    <property type="match status" value="1"/>
</dbReference>
<keyword evidence="13 14" id="KW-0998">Cell outer membrane</keyword>
<dbReference type="Pfam" id="PF07715">
    <property type="entry name" value="Plug"/>
    <property type="match status" value="1"/>
</dbReference>
<keyword evidence="11 14" id="KW-0472">Membrane</keyword>
<keyword evidence="7 17" id="KW-0732">Signal</keyword>
<gene>
    <name evidence="20" type="ORF">ACFOD9_02955</name>
</gene>
<keyword evidence="21" id="KW-1185">Reference proteome</keyword>
<accession>A0ABV7IKI3</accession>
<dbReference type="PANTHER" id="PTHR32552">
    <property type="entry name" value="FERRICHROME IRON RECEPTOR-RELATED"/>
    <property type="match status" value="1"/>
</dbReference>
<keyword evidence="8" id="KW-0408">Iron</keyword>
<dbReference type="Gene3D" id="2.170.130.10">
    <property type="entry name" value="TonB-dependent receptor, plug domain"/>
    <property type="match status" value="1"/>
</dbReference>
<comment type="subcellular location">
    <subcellularLocation>
        <location evidence="1 14">Cell outer membrane</location>
        <topology evidence="1 14">Multi-pass membrane protein</topology>
    </subcellularLocation>
</comment>
<dbReference type="EMBL" id="JBHRTQ010000003">
    <property type="protein sequence ID" value="MFC3173206.1"/>
    <property type="molecule type" value="Genomic_DNA"/>
</dbReference>
<evidence type="ECO:0000256" key="7">
    <source>
        <dbReference type="ARBA" id="ARBA00022729"/>
    </source>
</evidence>
<evidence type="ECO:0000256" key="13">
    <source>
        <dbReference type="ARBA" id="ARBA00023237"/>
    </source>
</evidence>
<evidence type="ECO:0000256" key="6">
    <source>
        <dbReference type="ARBA" id="ARBA00022692"/>
    </source>
</evidence>
<evidence type="ECO:0000313" key="21">
    <source>
        <dbReference type="Proteomes" id="UP001595604"/>
    </source>
</evidence>
<dbReference type="InterPro" id="IPR000531">
    <property type="entry name" value="Beta-barrel_TonB"/>
</dbReference>
<keyword evidence="9" id="KW-0406">Ion transport</keyword>
<evidence type="ECO:0000256" key="15">
    <source>
        <dbReference type="PROSITE-ProRule" id="PRU10144"/>
    </source>
</evidence>
<dbReference type="InterPro" id="IPR036942">
    <property type="entry name" value="Beta-barrel_TonB_sf"/>
</dbReference>
<comment type="caution">
    <text evidence="20">The sequence shown here is derived from an EMBL/GenBank/DDBJ whole genome shotgun (WGS) entry which is preliminary data.</text>
</comment>
<evidence type="ECO:0000256" key="3">
    <source>
        <dbReference type="ARBA" id="ARBA00022448"/>
    </source>
</evidence>
<keyword evidence="5" id="KW-0410">Iron transport</keyword>
<dbReference type="InterPro" id="IPR037066">
    <property type="entry name" value="Plug_dom_sf"/>
</dbReference>
<keyword evidence="12 20" id="KW-0675">Receptor</keyword>
<keyword evidence="4 14" id="KW-1134">Transmembrane beta strand</keyword>
<evidence type="ECO:0000256" key="1">
    <source>
        <dbReference type="ARBA" id="ARBA00004571"/>
    </source>
</evidence>
<feature type="domain" description="TonB-dependent receptor-like beta-barrel" evidence="18">
    <location>
        <begin position="234"/>
        <end position="663"/>
    </location>
</feature>
<evidence type="ECO:0000256" key="16">
    <source>
        <dbReference type="RuleBase" id="RU003357"/>
    </source>
</evidence>
<protein>
    <submittedName>
        <fullName evidence="20">TonB-dependent receptor</fullName>
    </submittedName>
</protein>
<dbReference type="SUPFAM" id="SSF56935">
    <property type="entry name" value="Porins"/>
    <property type="match status" value="1"/>
</dbReference>
<dbReference type="PANTHER" id="PTHR32552:SF68">
    <property type="entry name" value="FERRICHROME OUTER MEMBRANE TRANSPORTER_PHAGE RECEPTOR"/>
    <property type="match status" value="1"/>
</dbReference>
<sequence length="694" mass="74884">MKRIVVTALAAACLPNAALAAEAEAGADAGDAGIVVIGQRDGYRAEQSASATRTDTPLLDLPQSIAVVTRERMDDQAQRSMGEVLRYVPGTTVGQGEGNRDQIVLRGQATTADFFLDGLRDDVQYYRSLYNIERVEVLKGASALVFGRGGSGGVINRVQKAPAFDRLAITAATSVNTFGGWDVATDVNAPISGKAALRLNATYESLANARDYFGGKRYAANPSLALDLGAWKLGLSYEYVHDDRVVDRGVPSIATSAGQPNQPLTGYQALFFGVPGINRTGLDAHIARARLDGALADNLTWSTTVAYGDYDKYYTNVFANGAATSQTGTVALSSYKEAVQRQNVIAQSNLVWDLATGPLAHKLLLGVEFANQDTASQRRDGTLSSSTLNLAAIVRPTVSFGALARDVVSTVKTWSAYAQDQVGIGDHVDLVLGLRYDRFAIRGTDRAGTPRPFARTDEMVTPRLGLILKPRADMAFYASYSRSFLPRSGDQFVQLTAAQANLAPERFTNREIGFKWDVTRDLALTVALFRLDRTNATTPDPANPTVTINIGETRTRGLELGLSGRLARRWQVSGGYTWQDGTLRGNGAVKLAQVPHHQFALWNRYDVSPAFGLGLGVVHQSSAFAAIRTVATTTRLPAFTRVDGGVFWTVTPRLNLQLNIENLLDATYFSDAHNANNITPGAPRNARLSARVKF</sequence>
<evidence type="ECO:0000256" key="5">
    <source>
        <dbReference type="ARBA" id="ARBA00022496"/>
    </source>
</evidence>
<feature type="chain" id="PRO_5045140862" evidence="17">
    <location>
        <begin position="21"/>
        <end position="694"/>
    </location>
</feature>
<dbReference type="Pfam" id="PF00593">
    <property type="entry name" value="TonB_dep_Rec_b-barrel"/>
    <property type="match status" value="1"/>
</dbReference>
<dbReference type="PROSITE" id="PS01156">
    <property type="entry name" value="TONB_DEPENDENT_REC_2"/>
    <property type="match status" value="1"/>
</dbReference>
<evidence type="ECO:0000313" key="20">
    <source>
        <dbReference type="EMBL" id="MFC3173206.1"/>
    </source>
</evidence>
<feature type="short sequence motif" description="TonB C-terminal box" evidence="15">
    <location>
        <begin position="677"/>
        <end position="694"/>
    </location>
</feature>
<feature type="domain" description="TonB-dependent receptor plug" evidence="19">
    <location>
        <begin position="58"/>
        <end position="154"/>
    </location>
</feature>
<dbReference type="Gene3D" id="2.40.170.20">
    <property type="entry name" value="TonB-dependent receptor, beta-barrel domain"/>
    <property type="match status" value="1"/>
</dbReference>
<evidence type="ECO:0000256" key="17">
    <source>
        <dbReference type="SAM" id="SignalP"/>
    </source>
</evidence>
<evidence type="ECO:0000256" key="11">
    <source>
        <dbReference type="ARBA" id="ARBA00023136"/>
    </source>
</evidence>
<evidence type="ECO:0000256" key="9">
    <source>
        <dbReference type="ARBA" id="ARBA00023065"/>
    </source>
</evidence>
<dbReference type="NCBIfam" id="TIGR01783">
    <property type="entry name" value="TonB-siderophor"/>
    <property type="match status" value="1"/>
</dbReference>
<dbReference type="RefSeq" id="WP_379508593.1">
    <property type="nucleotide sequence ID" value="NZ_JBHRTQ010000003.1"/>
</dbReference>
<dbReference type="InterPro" id="IPR039426">
    <property type="entry name" value="TonB-dep_rcpt-like"/>
</dbReference>
<evidence type="ECO:0000256" key="14">
    <source>
        <dbReference type="PROSITE-ProRule" id="PRU01360"/>
    </source>
</evidence>
<evidence type="ECO:0000256" key="12">
    <source>
        <dbReference type="ARBA" id="ARBA00023170"/>
    </source>
</evidence>